<keyword evidence="1" id="KW-0472">Membrane</keyword>
<evidence type="ECO:0000313" key="2">
    <source>
        <dbReference type="EMBL" id="CCF85309.1"/>
    </source>
</evidence>
<proteinExistence type="predicted"/>
<dbReference type="Proteomes" id="UP000004221">
    <property type="component" value="Unassembled WGS sequence"/>
</dbReference>
<evidence type="ECO:0000256" key="1">
    <source>
        <dbReference type="SAM" id="Phobius"/>
    </source>
</evidence>
<comment type="caution">
    <text evidence="2">The sequence shown here is derived from an EMBL/GenBank/DDBJ whole genome shotgun (WGS) entry which is preliminary data.</text>
</comment>
<dbReference type="AlphaFoldDB" id="I4EKU7"/>
<keyword evidence="1" id="KW-1133">Transmembrane helix</keyword>
<keyword evidence="3" id="KW-1185">Reference proteome</keyword>
<evidence type="ECO:0000313" key="3">
    <source>
        <dbReference type="Proteomes" id="UP000004221"/>
    </source>
</evidence>
<organism evidence="2 3">
    <name type="scientific">Nitrolancea hollandica Lb</name>
    <dbReference type="NCBI Taxonomy" id="1129897"/>
    <lineage>
        <taxon>Bacteria</taxon>
        <taxon>Pseudomonadati</taxon>
        <taxon>Thermomicrobiota</taxon>
        <taxon>Thermomicrobia</taxon>
        <taxon>Sphaerobacterales</taxon>
        <taxon>Sphaerobacterineae</taxon>
        <taxon>Sphaerobacteraceae</taxon>
        <taxon>Nitrolancea</taxon>
    </lineage>
</organism>
<name>I4EKU7_9BACT</name>
<sequence>MDPTMSRGRPPVSSFSIDFALMGTLNYDQLLALHESASSFRTQGWRVDWYEDILELVNRKQNSPDIIAPDEFYEKIYQITDLGLLFKAYPGRSVAFRKIDIHLHDSIVSSYQIRARFQASSESSRLSYPDLWSNIKSANNMLHNVAHEVGLYPTVDAWTVRLASQQDPGIDTTPSYQELVAILLNDDMITIESASLLKNSALIKLINAGRDQYLEIASEHEGDSFPFNIYHLMIARNKLKDLFHQLKREHVTSISTLQSKARRYHLLSTVRSEDVRELAQLRSDIIQRSEEFYVRRNHVELALSFLEFHAGAFLHTNSETPVAQNLPLLIHSENDHLQVFYLEPLRYLVQRIDQSIKQSLDSASSVMEILNIQVNLRSQKLIENLQLIAVIAALISIAVTMIGFLVQ</sequence>
<accession>I4EKU7</accession>
<keyword evidence="1" id="KW-0812">Transmembrane</keyword>
<feature type="transmembrane region" description="Helical" evidence="1">
    <location>
        <begin position="385"/>
        <end position="406"/>
    </location>
</feature>
<gene>
    <name evidence="2" type="ORF">NITHO_480007</name>
</gene>
<protein>
    <submittedName>
        <fullName evidence="2">Uncharacterized protein</fullName>
    </submittedName>
</protein>
<dbReference type="EMBL" id="CAGS01000423">
    <property type="protein sequence ID" value="CCF85309.1"/>
    <property type="molecule type" value="Genomic_DNA"/>
</dbReference>
<reference evidence="2 3" key="1">
    <citation type="journal article" date="2012" name="ISME J.">
        <title>Nitrification expanded: discovery, physiology and genomics of a nitrite-oxidizing bacterium from the phylum Chloroflexi.</title>
        <authorList>
            <person name="Sorokin D.Y."/>
            <person name="Lucker S."/>
            <person name="Vejmelkova D."/>
            <person name="Kostrikina N.A."/>
            <person name="Kleerebezem R."/>
            <person name="Rijpstra W.I."/>
            <person name="Damste J.S."/>
            <person name="Le Paslier D."/>
            <person name="Muyzer G."/>
            <person name="Wagner M."/>
            <person name="van Loosdrecht M.C."/>
            <person name="Daims H."/>
        </authorList>
    </citation>
    <scope>NUCLEOTIDE SEQUENCE [LARGE SCALE GENOMIC DNA]</scope>
    <source>
        <strain evidence="3">none</strain>
    </source>
</reference>